<evidence type="ECO:0000313" key="4">
    <source>
        <dbReference type="Proteomes" id="UP001231197"/>
    </source>
</evidence>
<reference evidence="3 4" key="1">
    <citation type="journal article" date="2023" name="Int. J. Syst. Evol. Microbiol.">
        <title>Winogradskyella bathintestinalis sp. nov., isolated from the intestine of the deep-sea loosejaw dragonfish, Malacosteus niger.</title>
        <authorList>
            <person name="Uniacke-Lowe S."/>
            <person name="Johnson C.N."/>
            <person name="Stanton C."/>
            <person name="Hill C."/>
            <person name="Ross P."/>
        </authorList>
    </citation>
    <scope>NUCLEOTIDE SEQUENCE [LARGE SCALE GENOMIC DNA]</scope>
    <source>
        <strain evidence="3 4">APC 3343</strain>
    </source>
</reference>
<name>A0ABT7ZWV2_9FLAO</name>
<accession>A0ABT7ZWV2</accession>
<gene>
    <name evidence="3" type="ORF">QMA06_12180</name>
</gene>
<feature type="signal peptide" evidence="1">
    <location>
        <begin position="1"/>
        <end position="23"/>
    </location>
</feature>
<evidence type="ECO:0000256" key="1">
    <source>
        <dbReference type="SAM" id="SignalP"/>
    </source>
</evidence>
<feature type="chain" id="PRO_5045211246" evidence="1">
    <location>
        <begin position="24"/>
        <end position="441"/>
    </location>
</feature>
<evidence type="ECO:0000313" key="3">
    <source>
        <dbReference type="EMBL" id="MDN3493482.1"/>
    </source>
</evidence>
<dbReference type="InterPro" id="IPR043781">
    <property type="entry name" value="DUF5723"/>
</dbReference>
<keyword evidence="4" id="KW-1185">Reference proteome</keyword>
<dbReference type="Pfam" id="PF18990">
    <property type="entry name" value="DUF5723"/>
    <property type="match status" value="1"/>
</dbReference>
<feature type="domain" description="DUF5723" evidence="2">
    <location>
        <begin position="44"/>
        <end position="411"/>
    </location>
</feature>
<evidence type="ECO:0000259" key="2">
    <source>
        <dbReference type="Pfam" id="PF18990"/>
    </source>
</evidence>
<dbReference type="RefSeq" id="WP_290207141.1">
    <property type="nucleotide sequence ID" value="NZ_JASDDK010000004.1"/>
</dbReference>
<dbReference type="Proteomes" id="UP001231197">
    <property type="component" value="Unassembled WGS sequence"/>
</dbReference>
<keyword evidence="1" id="KW-0732">Signal</keyword>
<comment type="caution">
    <text evidence="3">The sequence shown here is derived from an EMBL/GenBank/DDBJ whole genome shotgun (WGS) entry which is preliminary data.</text>
</comment>
<sequence length="441" mass="48414">MKLKKLLTLNVFLLIFIASFSQSYVGHSIDNYSGIQGAVYNPSSIVGSNVRADINLFSASVFGGSDYFGINVSDIIKSDGGFDFEEDAEKSPSDANNFFFNADVIGPSFMFNLSKRSSIGIVSRIRANLNINNINGELYEAIVDDFDTGENFNFDSEDLNGTIHAWAEIGLAYGRILMDKPNHVLKAGATLKYLQGAGSVFMSSPGLGGQYTASSETLTTEGELNYGSSRDFEDNEIDFEELTSGFGLDVGFTYQWHPNRDNDTLPSYKDSYKLKVGVSVTDIGSINYSDTEFSTYNLDATVSTSNFEEDTEDFLEDNYVGIETDKATKVKLPTALHLLIDYRISKKFYVSAQADLSLVKDGADFSNAVLNTVLVAPRLETKWFSFYAPLSFRQYGEVSFGGGLRLGPLTVGSGSVITNLLSDNSKTTDVYVGLKIPLYRK</sequence>
<proteinExistence type="predicted"/>
<organism evidence="3 4">
    <name type="scientific">Winogradskyella bathintestinalis</name>
    <dbReference type="NCBI Taxonomy" id="3035208"/>
    <lineage>
        <taxon>Bacteria</taxon>
        <taxon>Pseudomonadati</taxon>
        <taxon>Bacteroidota</taxon>
        <taxon>Flavobacteriia</taxon>
        <taxon>Flavobacteriales</taxon>
        <taxon>Flavobacteriaceae</taxon>
        <taxon>Winogradskyella</taxon>
    </lineage>
</organism>
<dbReference type="EMBL" id="JASDDK010000004">
    <property type="protein sequence ID" value="MDN3493482.1"/>
    <property type="molecule type" value="Genomic_DNA"/>
</dbReference>
<protein>
    <submittedName>
        <fullName evidence="3">DUF5723 family protein</fullName>
    </submittedName>
</protein>